<comment type="caution">
    <text evidence="5">The sequence shown here is derived from an EMBL/GenBank/DDBJ whole genome shotgun (WGS) entry which is preliminary data.</text>
</comment>
<dbReference type="EMBL" id="DVLU01000014">
    <property type="protein sequence ID" value="HIT84598.1"/>
    <property type="molecule type" value="Genomic_DNA"/>
</dbReference>
<accession>A0A9D1H1N8</accession>
<name>A0A9D1H1N8_9FIRM</name>
<dbReference type="GO" id="GO:0016829">
    <property type="term" value="F:lyase activity"/>
    <property type="evidence" value="ECO:0007669"/>
    <property type="project" value="InterPro"/>
</dbReference>
<dbReference type="Gene3D" id="2.70.98.70">
    <property type="match status" value="1"/>
</dbReference>
<reference evidence="5" key="1">
    <citation type="submission" date="2020-10" db="EMBL/GenBank/DDBJ databases">
        <authorList>
            <person name="Gilroy R."/>
        </authorList>
    </citation>
    <scope>NUCLEOTIDE SEQUENCE</scope>
    <source>
        <strain evidence="5">CHK181-108</strain>
    </source>
</reference>
<evidence type="ECO:0000313" key="5">
    <source>
        <dbReference type="EMBL" id="HIT84598.1"/>
    </source>
</evidence>
<evidence type="ECO:0000256" key="2">
    <source>
        <dbReference type="SAM" id="SignalP"/>
    </source>
</evidence>
<reference evidence="5" key="2">
    <citation type="journal article" date="2021" name="PeerJ">
        <title>Extensive microbial diversity within the chicken gut microbiome revealed by metagenomics and culture.</title>
        <authorList>
            <person name="Gilroy R."/>
            <person name="Ravi A."/>
            <person name="Getino M."/>
            <person name="Pursley I."/>
            <person name="Horton D.L."/>
            <person name="Alikhan N.F."/>
            <person name="Baker D."/>
            <person name="Gharbi K."/>
            <person name="Hall N."/>
            <person name="Watson M."/>
            <person name="Adriaenssens E.M."/>
            <person name="Foster-Nyarko E."/>
            <person name="Jarju S."/>
            <person name="Secka A."/>
            <person name="Antonio M."/>
            <person name="Oren A."/>
            <person name="Chaudhuri R.R."/>
            <person name="La Ragione R."/>
            <person name="Hildebrand F."/>
            <person name="Pallen M.J."/>
        </authorList>
    </citation>
    <scope>NUCLEOTIDE SEQUENCE</scope>
    <source>
        <strain evidence="5">CHK181-108</strain>
    </source>
</reference>
<feature type="chain" id="PRO_5038539510" evidence="2">
    <location>
        <begin position="22"/>
        <end position="1180"/>
    </location>
</feature>
<dbReference type="PANTHER" id="PTHR38045:SF1">
    <property type="entry name" value="HEPARINASE II_III-LIKE PROTEIN"/>
    <property type="match status" value="1"/>
</dbReference>
<protein>
    <submittedName>
        <fullName evidence="5">Heparinase II/III family protein</fullName>
    </submittedName>
</protein>
<dbReference type="InterPro" id="IPR012480">
    <property type="entry name" value="Hepar_II_III_C"/>
</dbReference>
<evidence type="ECO:0000259" key="4">
    <source>
        <dbReference type="Pfam" id="PF16332"/>
    </source>
</evidence>
<dbReference type="AlphaFoldDB" id="A0A9D1H1N8"/>
<evidence type="ECO:0000313" key="6">
    <source>
        <dbReference type="Proteomes" id="UP000824165"/>
    </source>
</evidence>
<feature type="domain" description="Heparinase II N-terminal" evidence="4">
    <location>
        <begin position="250"/>
        <end position="412"/>
    </location>
</feature>
<dbReference type="Pfam" id="PF07940">
    <property type="entry name" value="Hepar_II_III_C"/>
    <property type="match status" value="1"/>
</dbReference>
<comment type="subcellular location">
    <subcellularLocation>
        <location evidence="1">Cell envelope</location>
    </subcellularLocation>
</comment>
<dbReference type="SUPFAM" id="SSF48230">
    <property type="entry name" value="Chondroitin AC/alginate lyase"/>
    <property type="match status" value="1"/>
</dbReference>
<dbReference type="Pfam" id="PF16332">
    <property type="entry name" value="DUF4962"/>
    <property type="match status" value="1"/>
</dbReference>
<evidence type="ECO:0000256" key="1">
    <source>
        <dbReference type="ARBA" id="ARBA00004196"/>
    </source>
</evidence>
<keyword evidence="2" id="KW-0732">Signal</keyword>
<feature type="signal peptide" evidence="2">
    <location>
        <begin position="1"/>
        <end position="21"/>
    </location>
</feature>
<dbReference type="GO" id="GO:0030313">
    <property type="term" value="C:cell envelope"/>
    <property type="evidence" value="ECO:0007669"/>
    <property type="project" value="UniProtKB-SubCell"/>
</dbReference>
<dbReference type="Gene3D" id="1.50.10.100">
    <property type="entry name" value="Chondroitin AC/alginate lyase"/>
    <property type="match status" value="1"/>
</dbReference>
<dbReference type="InterPro" id="IPR032518">
    <property type="entry name" value="HepII_N"/>
</dbReference>
<dbReference type="PANTHER" id="PTHR38045">
    <property type="entry name" value="CHROMOSOME 1, WHOLE GENOME SHOTGUN SEQUENCE"/>
    <property type="match status" value="1"/>
</dbReference>
<dbReference type="Proteomes" id="UP000824165">
    <property type="component" value="Unassembled WGS sequence"/>
</dbReference>
<evidence type="ECO:0000259" key="3">
    <source>
        <dbReference type="Pfam" id="PF07940"/>
    </source>
</evidence>
<organism evidence="5 6">
    <name type="scientific">Candidatus Ornithomonoglobus intestinigallinarum</name>
    <dbReference type="NCBI Taxonomy" id="2840894"/>
    <lineage>
        <taxon>Bacteria</taxon>
        <taxon>Bacillati</taxon>
        <taxon>Bacillota</taxon>
        <taxon>Clostridia</taxon>
        <taxon>Candidatus Ornithomonoglobus</taxon>
    </lineage>
</organism>
<feature type="domain" description="Heparinase II/III-like C-terminal" evidence="3">
    <location>
        <begin position="535"/>
        <end position="716"/>
    </location>
</feature>
<dbReference type="InterPro" id="IPR008929">
    <property type="entry name" value="Chondroitin_lyas"/>
</dbReference>
<sequence>MGRILCAALAAAMICIPGLNAGAAADAPAVLNGARAVQYMSGTAYFGAGREALDEPVIMRGETPLISETDFESLFNVDVTVSGSSVSISGGTGMQIGSNTMTSPKGNFELAAAPEFSGETAYLPVSEYGERVYGGGFSNDGHGMFLAGKNTSDYDELKEANLWLFFERKTADALKTQFMSATKNGSLHPRLIADAEDFSRLAAEIKTDPTKSDLYSYVLFTAQSILSEAPAEYIITNGRLLDSANAALSRLEHLGFAYNITHDEKYAERGIEELMAICGFPDWNPEHFLDTATLAAAAAIGYDWLYNAMDDSERSLVLRRVEQRALEPALAAYEGRADFDSFWTDTETNWGIVCNGGIALWALASGEYKTDTAMRALSYALRSIESPWYRIAPDGAWYEGTDYWSYMLKHLSRFMSGYESVMNETFGSDFMGLDKLGRFQAQITGPDGLPNNYHDADETVIYSDGQFYISDLYNDTALAKYCIAYIKENNIRPGVMDIIWCPAGLEGDKSALWDNTDSYFGETELVSMRSGWDRDAAWVSFHGGNSKNAHDHVDPGTFVFCLGGERWAIDLGTEPLSYLANSDNPAIQAGFDSYYFYRRKGEGHNVLVINPDGGLETNRDAFAKAEEPKQTADGGVYSTVDLSSAYAGKAKSYVRGYRLSDEKRTLTIRDELTLKGGSELHWYMHTRGDIEIVDNNTAIISQNGKRLLVRLTASADKGETSSLSAVEAKSLPSSPQFENTPNTGVTKLDFAVNVKAAENQTENENINASITAELSLIGESGSLDGIDTSAIDQWPQQKAKIQYTLSNSEGLSGHGYTLSEIPAGSGAAENDIAYKASASGVSPEEADPGFKLPFFDGGVNGEGKVRTAEFSFRYDADVPKVKLESYVAAHPSKVEWLTVIEFVSFKNGKIYVNGVDTGLTARDGEWFHIVAEEHYKADETRVIINGNVFYPGYENYIFQNRWTQFSADMSECEGVSDIDVVIKDFICYDGSYVPSGNDSVSLRCYDRNVSVDKASRSVMLKKPMTADMLKSVLVTAADLDICTGVNGKQAGGLLLSGDVIILTSKDGKIIEYYYINAPETRMCLFSDGAAADKLTDGTIRAEASADGGGALTLYLAVYEDGRLVRLESCKKDVTERTALAVETEIENAENKTVKLMLWNDKLMPVYGCAEYTSTGSAYTG</sequence>
<gene>
    <name evidence="5" type="ORF">IAA60_01700</name>
</gene>
<proteinExistence type="predicted"/>